<sequence>MDSVNTELTVLKRDMAVSQDDTIRMLLEQAKRTGRAVPVRRAFVQDADPGLRLVTRPGPFSKMLRSNERLDLFLLIHCVTARADWGVVHRSETWGRAAGISFATNGTASAAVSRHLHKLKELKLISTEPDGRMTKITKLLEDGSGDPYTLPSGDKEGSRKSTYFKVPFAYWEQHYYRKLSMPAKAMLLILMSQRSPSFALYKAREYALWYGISPSTVGRGIEELKKKRLLYEFLSEQQLDGFSVLGQSTHVRWALAAPFDLNVNKTEREAAEAAWTPEGIARTALRIGSRIPALSGAAIPR</sequence>
<evidence type="ECO:0000313" key="2">
    <source>
        <dbReference type="Proteomes" id="UP000182841"/>
    </source>
</evidence>
<reference evidence="2" key="1">
    <citation type="submission" date="2016-10" db="EMBL/GenBank/DDBJ databases">
        <authorList>
            <person name="Varghese N."/>
            <person name="Submissions S."/>
        </authorList>
    </citation>
    <scope>NUCLEOTIDE SEQUENCE [LARGE SCALE GENOMIC DNA]</scope>
    <source>
        <strain evidence="2">CGMCC 4.6825</strain>
    </source>
</reference>
<dbReference type="SUPFAM" id="SSF46785">
    <property type="entry name" value="Winged helix' DNA-binding domain"/>
    <property type="match status" value="1"/>
</dbReference>
<protein>
    <submittedName>
        <fullName evidence="1">Uncharacterized protein</fullName>
    </submittedName>
</protein>
<dbReference type="EMBL" id="FOGO01000003">
    <property type="protein sequence ID" value="SER62000.1"/>
    <property type="molecule type" value="Genomic_DNA"/>
</dbReference>
<organism evidence="1 2">
    <name type="scientific">Streptomyces qinglanensis</name>
    <dbReference type="NCBI Taxonomy" id="943816"/>
    <lineage>
        <taxon>Bacteria</taxon>
        <taxon>Bacillati</taxon>
        <taxon>Actinomycetota</taxon>
        <taxon>Actinomycetes</taxon>
        <taxon>Kitasatosporales</taxon>
        <taxon>Streptomycetaceae</taxon>
        <taxon>Streptomyces</taxon>
    </lineage>
</organism>
<evidence type="ECO:0000313" key="1">
    <source>
        <dbReference type="EMBL" id="SER62000.1"/>
    </source>
</evidence>
<proteinExistence type="predicted"/>
<dbReference type="RefSeq" id="WP_074999322.1">
    <property type="nucleotide sequence ID" value="NZ_FOGO01000003.1"/>
</dbReference>
<name>A0A1H9QNL3_9ACTN</name>
<gene>
    <name evidence="1" type="ORF">SAMN05421870_10313</name>
</gene>
<keyword evidence="2" id="KW-1185">Reference proteome</keyword>
<dbReference type="Proteomes" id="UP000182841">
    <property type="component" value="Unassembled WGS sequence"/>
</dbReference>
<accession>A0A1H9QNL3</accession>
<dbReference type="AlphaFoldDB" id="A0A1H9QNL3"/>
<dbReference type="InterPro" id="IPR036390">
    <property type="entry name" value="WH_DNA-bd_sf"/>
</dbReference>